<evidence type="ECO:0000256" key="1">
    <source>
        <dbReference type="SAM" id="MobiDB-lite"/>
    </source>
</evidence>
<reference evidence="3" key="1">
    <citation type="submission" date="2016-11" db="UniProtKB">
        <authorList>
            <consortium name="WormBaseParasite"/>
        </authorList>
    </citation>
    <scope>IDENTIFICATION</scope>
</reference>
<dbReference type="InterPro" id="IPR046353">
    <property type="entry name" value="CBS_C"/>
</dbReference>
<keyword evidence="2" id="KW-1185">Reference proteome</keyword>
<organism evidence="2 3">
    <name type="scientific">Macrostomum lignano</name>
    <dbReference type="NCBI Taxonomy" id="282301"/>
    <lineage>
        <taxon>Eukaryota</taxon>
        <taxon>Metazoa</taxon>
        <taxon>Spiralia</taxon>
        <taxon>Lophotrochozoa</taxon>
        <taxon>Platyhelminthes</taxon>
        <taxon>Rhabditophora</taxon>
        <taxon>Macrostomorpha</taxon>
        <taxon>Macrostomida</taxon>
        <taxon>Macrostomidae</taxon>
        <taxon>Macrostomum</taxon>
    </lineage>
</organism>
<dbReference type="InterPro" id="IPR046342">
    <property type="entry name" value="CBS_dom_sf"/>
</dbReference>
<protein>
    <submittedName>
        <fullName evidence="3">CBS domain-containing protein</fullName>
    </submittedName>
</protein>
<dbReference type="CDD" id="cd04608">
    <property type="entry name" value="CBS_pair_CBS"/>
    <property type="match status" value="1"/>
</dbReference>
<proteinExistence type="predicted"/>
<evidence type="ECO:0000313" key="3">
    <source>
        <dbReference type="WBParaSite" id="maker-unitig_24018-snap-gene-0.1-mRNA-1"/>
    </source>
</evidence>
<dbReference type="SUPFAM" id="SSF54631">
    <property type="entry name" value="CBS-domain pair"/>
    <property type="match status" value="1"/>
</dbReference>
<feature type="region of interest" description="Disordered" evidence="1">
    <location>
        <begin position="58"/>
        <end position="81"/>
    </location>
</feature>
<sequence length="355" mass="38933">RGRLQQAFLELVDVLRASRADIVRHADGGQLRQAAESHIALPSSLLNTVANSHILDQLHQPSTKTRWPTSTAQPRRSGKRAPVRLRHGGACAGTGGTACAELARKLEAALPRTALIIGLIRWARYWLSLKKRRGLKTAPHAKTRGPPLAAAAVVSAFDCALRARSRFWPRRRQSGVVVLLPDSVRNYMTKFLSDDWMIEQGHMPDPEDDPSLGPSHTWMSVRVGSLDLRAPLTVAPDVSVSETLELFNRESIDQLLNGPSGAIVGMATLSNITSRIYSSSLAPTDPVGSAAFDKFTKVTPDAKLGAVSRRLDTDHFVLVVQQQRQFGSAGEAVREFVYGILTRIDLLNFILKMQE</sequence>
<name>A0A1I8F7Z0_9PLAT</name>
<dbReference type="Gene3D" id="3.10.580.10">
    <property type="entry name" value="CBS-domain"/>
    <property type="match status" value="1"/>
</dbReference>
<feature type="compositionally biased region" description="Polar residues" evidence="1">
    <location>
        <begin position="59"/>
        <end position="74"/>
    </location>
</feature>
<dbReference type="WBParaSite" id="maker-unitig_24018-snap-gene-0.1-mRNA-1">
    <property type="protein sequence ID" value="maker-unitig_24018-snap-gene-0.1-mRNA-1"/>
    <property type="gene ID" value="maker-unitig_24018-snap-gene-0.1"/>
</dbReference>
<dbReference type="Proteomes" id="UP000095280">
    <property type="component" value="Unplaced"/>
</dbReference>
<evidence type="ECO:0000313" key="2">
    <source>
        <dbReference type="Proteomes" id="UP000095280"/>
    </source>
</evidence>
<dbReference type="AlphaFoldDB" id="A0A1I8F7Z0"/>
<accession>A0A1I8F7Z0</accession>